<evidence type="ECO:0000256" key="1">
    <source>
        <dbReference type="ARBA" id="ARBA00005854"/>
    </source>
</evidence>
<organism evidence="5 6">
    <name type="scientific">Entomoplasma freundtii</name>
    <dbReference type="NCBI Taxonomy" id="74700"/>
    <lineage>
        <taxon>Bacteria</taxon>
        <taxon>Bacillati</taxon>
        <taxon>Mycoplasmatota</taxon>
        <taxon>Mollicutes</taxon>
        <taxon>Entomoplasmatales</taxon>
        <taxon>Entomoplasmataceae</taxon>
        <taxon>Entomoplasma</taxon>
    </lineage>
</organism>
<keyword evidence="3" id="KW-0520">NAD</keyword>
<sequence>MKVICYGVREIEKPIFEKINQKFNFELTLLPDLLSHNNIETAKGHEALLVRANCVADKINLEKMHQMGIKFLLTRTVGTNHIDIPEAKKLGFKMAYVPYYSPNAVSELAFSTGLALFRNILHMNNKFNHKDFNVDNEMFAPEVRNSIVGIIGVGRIGLETAKAWKGMGAKVLGYDLYPRTDVDSTNTLDYVDLDTLLAQADLISIHCPYIKGKNEAMVDREFIKKLKPGCIIVNAARGELINYQDLYEGLISGQISKVALDTLTNEGQIYFQKHESELPINIYEKLWSLRPRVIFTPHIGSFTDEAVENMVETSFTNLAEFLKTQTCQNEI</sequence>
<keyword evidence="2 4" id="KW-0560">Oxidoreductase</keyword>
<dbReference type="Pfam" id="PF00389">
    <property type="entry name" value="2-Hacid_dh"/>
    <property type="match status" value="1"/>
</dbReference>
<gene>
    <name evidence="5" type="primary">ldhA</name>
    <name evidence="5" type="ORF">EFREU_v1c00580</name>
</gene>
<evidence type="ECO:0000313" key="6">
    <source>
        <dbReference type="Proteomes" id="UP000232222"/>
    </source>
</evidence>
<dbReference type="InterPro" id="IPR029753">
    <property type="entry name" value="D-isomer_DH_CS"/>
</dbReference>
<dbReference type="GO" id="GO:0008720">
    <property type="term" value="F:D-lactate dehydrogenase (NAD+) activity"/>
    <property type="evidence" value="ECO:0007669"/>
    <property type="project" value="TreeGrafter"/>
</dbReference>
<dbReference type="InterPro" id="IPR006140">
    <property type="entry name" value="D-isomer_DH_NAD-bd"/>
</dbReference>
<dbReference type="InterPro" id="IPR029752">
    <property type="entry name" value="D-isomer_DH_CS1"/>
</dbReference>
<evidence type="ECO:0000256" key="2">
    <source>
        <dbReference type="ARBA" id="ARBA00023002"/>
    </source>
</evidence>
<accession>A0A2K8NQG5</accession>
<dbReference type="GO" id="GO:0051287">
    <property type="term" value="F:NAD binding"/>
    <property type="evidence" value="ECO:0007669"/>
    <property type="project" value="InterPro"/>
</dbReference>
<dbReference type="EMBL" id="CP024962">
    <property type="protein sequence ID" value="ATZ16085.1"/>
    <property type="molecule type" value="Genomic_DNA"/>
</dbReference>
<comment type="similarity">
    <text evidence="1 4">Belongs to the D-isomer specific 2-hydroxyacid dehydrogenase family.</text>
</comment>
<dbReference type="Proteomes" id="UP000232222">
    <property type="component" value="Chromosome"/>
</dbReference>
<dbReference type="PROSITE" id="PS00065">
    <property type="entry name" value="D_2_HYDROXYACID_DH_1"/>
    <property type="match status" value="1"/>
</dbReference>
<dbReference type="SUPFAM" id="SSF51735">
    <property type="entry name" value="NAD(P)-binding Rossmann-fold domains"/>
    <property type="match status" value="1"/>
</dbReference>
<protein>
    <submittedName>
        <fullName evidence="5">Lactate dehydrogenase</fullName>
    </submittedName>
</protein>
<keyword evidence="6" id="KW-1185">Reference proteome</keyword>
<dbReference type="AlphaFoldDB" id="A0A2K8NQG5"/>
<evidence type="ECO:0000256" key="3">
    <source>
        <dbReference type="ARBA" id="ARBA00023027"/>
    </source>
</evidence>
<evidence type="ECO:0000256" key="4">
    <source>
        <dbReference type="RuleBase" id="RU003719"/>
    </source>
</evidence>
<dbReference type="Pfam" id="PF02826">
    <property type="entry name" value="2-Hacid_dh_C"/>
    <property type="match status" value="1"/>
</dbReference>
<dbReference type="PANTHER" id="PTHR43026:SF1">
    <property type="entry name" value="2-HYDROXYACID DEHYDROGENASE HOMOLOG 1-RELATED"/>
    <property type="match status" value="1"/>
</dbReference>
<dbReference type="KEGG" id="efr:EFREU_v1c00580"/>
<proteinExistence type="inferred from homology"/>
<name>A0A2K8NQG5_9MOLU</name>
<evidence type="ECO:0000313" key="5">
    <source>
        <dbReference type="EMBL" id="ATZ16085.1"/>
    </source>
</evidence>
<dbReference type="InterPro" id="IPR036291">
    <property type="entry name" value="NAD(P)-bd_dom_sf"/>
</dbReference>
<dbReference type="PANTHER" id="PTHR43026">
    <property type="entry name" value="2-HYDROXYACID DEHYDROGENASE HOMOLOG 1-RELATED"/>
    <property type="match status" value="1"/>
</dbReference>
<dbReference type="InterPro" id="IPR058205">
    <property type="entry name" value="D-LDH-like"/>
</dbReference>
<reference evidence="5 6" key="1">
    <citation type="submission" date="2017-11" db="EMBL/GenBank/DDBJ databases">
        <title>Genome sequence of Entomoplasma freundtii BARC 318 (ATCC 51999).</title>
        <authorList>
            <person name="Lo W.-S."/>
            <person name="Gasparich G.E."/>
            <person name="Kuo C.-H."/>
        </authorList>
    </citation>
    <scope>NUCLEOTIDE SEQUENCE [LARGE SCALE GENOMIC DNA]</scope>
    <source>
        <strain evidence="5 6">BARC 318</strain>
    </source>
</reference>
<dbReference type="Gene3D" id="3.40.50.720">
    <property type="entry name" value="NAD(P)-binding Rossmann-like Domain"/>
    <property type="match status" value="2"/>
</dbReference>
<dbReference type="SUPFAM" id="SSF52283">
    <property type="entry name" value="Formate/glycerate dehydrogenase catalytic domain-like"/>
    <property type="match status" value="1"/>
</dbReference>
<dbReference type="InterPro" id="IPR006139">
    <property type="entry name" value="D-isomer_2_OHA_DH_cat_dom"/>
</dbReference>
<dbReference type="RefSeq" id="WP_232673620.1">
    <property type="nucleotide sequence ID" value="NZ_CP024962.1"/>
</dbReference>
<dbReference type="PROSITE" id="PS00671">
    <property type="entry name" value="D_2_HYDROXYACID_DH_3"/>
    <property type="match status" value="1"/>
</dbReference>